<dbReference type="OMA" id="PYVCQRF"/>
<comment type="caution">
    <text evidence="5">The sequence shown here is derived from an EMBL/GenBank/DDBJ whole genome shotgun (WGS) entry which is preliminary data.</text>
</comment>
<dbReference type="PANTHER" id="PTHR12895:SF9">
    <property type="entry name" value="DYMECLIN"/>
    <property type="match status" value="1"/>
</dbReference>
<evidence type="ECO:0000256" key="4">
    <source>
        <dbReference type="ARBA" id="ARBA00023288"/>
    </source>
</evidence>
<sequence>MAFYCNCKIRLIDDSNLATSREIGLTLLHFTRDYEYRVSSCLAMGLNCSTFKQVESNEYLQRFCGPESVSHNDPLWNNLFSHSLSPLFTKDDYMLLDGHSENLRNQFIINNLSTRNLSALIQVFASRAKELSLSVQTVDSIFIWQTCNALSLIKVFLFFKENGNAEGPIIDGDIDILEVLAEQSVKIITEIPVKSLTYVLHLEAVNLLIILTSGQMYWPVPAAKLSAFRVIMLGSPSNSAALITKALLLNYMDQVAPPNPLFQRGDDDSGSIVIGMASGFWNILRSSVGLGNADDGVMSEYKKHNLASQSLNLLLILTNHCTCLGEDSLNIYQHSLITLGNDAGVQNEDALAAPAVEELSLFKLNYSKLYEVICTKIDQDETTLLLYTLVHRNSGFKSYIMARSDIEQLVLPMLKTLYNAPTSASHHIYMSLIIMLILSEDALFNQQVHDILLKNITWYTERNLTEISLGGLIILVIIRTIQYNILKMRDKYLHTNCLAALANMSSKFRSLHPYVTQRLISLFETLAKRHAKLLKKLDESPGEGSRTEEEQASEMVQDINVLEEVIRMVLEILNSTLSNQLAHNNHLIYTLLYKKHVFDAYRHYDTSQDLVYNLDLVINYFTKRLGDEAKDLSVNEVMDRIQDGVLHWSPEILRKFGDLKFRYVEEDQPENFFIPYVWSLVYKRSGLYWSPINLSIFGSENEYMV</sequence>
<proteinExistence type="inferred from homology"/>
<evidence type="ECO:0000256" key="3">
    <source>
        <dbReference type="ARBA" id="ARBA00022707"/>
    </source>
</evidence>
<keyword evidence="3" id="KW-0519">Myristate</keyword>
<dbReference type="GO" id="GO:0005794">
    <property type="term" value="C:Golgi apparatus"/>
    <property type="evidence" value="ECO:0007669"/>
    <property type="project" value="TreeGrafter"/>
</dbReference>
<evidence type="ECO:0000256" key="1">
    <source>
        <dbReference type="ARBA" id="ARBA00010603"/>
    </source>
</evidence>
<evidence type="ECO:0000256" key="2">
    <source>
        <dbReference type="ARBA" id="ARBA00015736"/>
    </source>
</evidence>
<accession>A0A1D2N5M4</accession>
<keyword evidence="4" id="KW-0449">Lipoprotein</keyword>
<evidence type="ECO:0000313" key="5">
    <source>
        <dbReference type="EMBL" id="ODN00573.1"/>
    </source>
</evidence>
<comment type="similarity">
    <text evidence="1">Belongs to the dymeclin family.</text>
</comment>
<dbReference type="EMBL" id="LJIJ01000198">
    <property type="protein sequence ID" value="ODN00573.1"/>
    <property type="molecule type" value="Genomic_DNA"/>
</dbReference>
<dbReference type="OrthoDB" id="10253409at2759"/>
<reference evidence="5 6" key="1">
    <citation type="journal article" date="2016" name="Genome Biol. Evol.">
        <title>Gene Family Evolution Reflects Adaptation to Soil Environmental Stressors in the Genome of the Collembolan Orchesella cincta.</title>
        <authorList>
            <person name="Faddeeva-Vakhrusheva A."/>
            <person name="Derks M.F."/>
            <person name="Anvar S.Y."/>
            <person name="Agamennone V."/>
            <person name="Suring W."/>
            <person name="Smit S."/>
            <person name="van Straalen N.M."/>
            <person name="Roelofs D."/>
        </authorList>
    </citation>
    <scope>NUCLEOTIDE SEQUENCE [LARGE SCALE GENOMIC DNA]</scope>
    <source>
        <tissue evidence="5">Mixed pool</tissue>
    </source>
</reference>
<dbReference type="InterPro" id="IPR019142">
    <property type="entry name" value="Dymeclin"/>
</dbReference>
<evidence type="ECO:0000313" key="6">
    <source>
        <dbReference type="Proteomes" id="UP000094527"/>
    </source>
</evidence>
<protein>
    <recommendedName>
        <fullName evidence="2">Dymeclin</fullName>
    </recommendedName>
</protein>
<dbReference type="AlphaFoldDB" id="A0A1D2N5M4"/>
<dbReference type="STRING" id="48709.A0A1D2N5M4"/>
<name>A0A1D2N5M4_ORCCI</name>
<gene>
    <name evidence="5" type="ORF">Ocin01_06094</name>
</gene>
<dbReference type="Pfam" id="PF09742">
    <property type="entry name" value="Dymeclin"/>
    <property type="match status" value="1"/>
</dbReference>
<dbReference type="GO" id="GO:0007030">
    <property type="term" value="P:Golgi organization"/>
    <property type="evidence" value="ECO:0007669"/>
    <property type="project" value="TreeGrafter"/>
</dbReference>
<organism evidence="5 6">
    <name type="scientific">Orchesella cincta</name>
    <name type="common">Springtail</name>
    <name type="synonym">Podura cincta</name>
    <dbReference type="NCBI Taxonomy" id="48709"/>
    <lineage>
        <taxon>Eukaryota</taxon>
        <taxon>Metazoa</taxon>
        <taxon>Ecdysozoa</taxon>
        <taxon>Arthropoda</taxon>
        <taxon>Hexapoda</taxon>
        <taxon>Collembola</taxon>
        <taxon>Entomobryomorpha</taxon>
        <taxon>Entomobryoidea</taxon>
        <taxon>Orchesellidae</taxon>
        <taxon>Orchesellinae</taxon>
        <taxon>Orchesella</taxon>
    </lineage>
</organism>
<dbReference type="PANTHER" id="PTHR12895">
    <property type="entry name" value="DYMECLIN"/>
    <property type="match status" value="1"/>
</dbReference>
<dbReference type="Proteomes" id="UP000094527">
    <property type="component" value="Unassembled WGS sequence"/>
</dbReference>
<keyword evidence="6" id="KW-1185">Reference proteome</keyword>